<dbReference type="InterPro" id="IPR003347">
    <property type="entry name" value="JmjC_dom"/>
</dbReference>
<keyword evidence="6" id="KW-0408">Iron</keyword>
<keyword evidence="4" id="KW-0479">Metal-binding</keyword>
<dbReference type="EC" id="1.14.11.27" evidence="3"/>
<accession>A0AAD5SF14</accession>
<dbReference type="Proteomes" id="UP001212841">
    <property type="component" value="Unassembled WGS sequence"/>
</dbReference>
<gene>
    <name evidence="12" type="primary">JHD1</name>
    <name evidence="12" type="ORF">HK097_007105</name>
</gene>
<dbReference type="PANTHER" id="PTHR23123">
    <property type="entry name" value="PHD/F-BOX CONTAINING PROTEIN"/>
    <property type="match status" value="1"/>
</dbReference>
<name>A0AAD5SF14_9FUNG</name>
<comment type="similarity">
    <text evidence="2">Belongs to the JHDM1 histone demethylase family.</text>
</comment>
<dbReference type="SUPFAM" id="SSF51197">
    <property type="entry name" value="Clavaminate synthase-like"/>
    <property type="match status" value="1"/>
</dbReference>
<organism evidence="12 13">
    <name type="scientific">Rhizophlyctis rosea</name>
    <dbReference type="NCBI Taxonomy" id="64517"/>
    <lineage>
        <taxon>Eukaryota</taxon>
        <taxon>Fungi</taxon>
        <taxon>Fungi incertae sedis</taxon>
        <taxon>Chytridiomycota</taxon>
        <taxon>Chytridiomycota incertae sedis</taxon>
        <taxon>Chytridiomycetes</taxon>
        <taxon>Rhizophlyctidales</taxon>
        <taxon>Rhizophlyctidaceae</taxon>
        <taxon>Rhizophlyctis</taxon>
    </lineage>
</organism>
<keyword evidence="7" id="KW-0805">Transcription regulation</keyword>
<sequence length="266" mass="30590">MPAENTLQLYCYCRSPDSPEDKRFMIGQLHEGNTAVEEKRFTKILQSKTFAKDRFEHLVNGEDVTLERFRRTGLKEPILIERMEGLGMEMPEGGLTVSDVADMCGRTRTIDVIEVSTQTERSMTLNEWAKYFDQPPEKRERILNVISLEISDTPLSQKCLRPKVVRDLDWIETVWPSDLKVKEYPRVQLYCLMSVADSYTDFHIDFGGSSVFYHLLSGEKVFYFIEPTKANLKKYEKWSSSPDQGATFLGDEVKECVEVRIGAGTT</sequence>
<evidence type="ECO:0000256" key="7">
    <source>
        <dbReference type="ARBA" id="ARBA00023015"/>
    </source>
</evidence>
<evidence type="ECO:0000256" key="1">
    <source>
        <dbReference type="ARBA" id="ARBA00001954"/>
    </source>
</evidence>
<evidence type="ECO:0000256" key="3">
    <source>
        <dbReference type="ARBA" id="ARBA00013246"/>
    </source>
</evidence>
<feature type="domain" description="JmjC" evidence="11">
    <location>
        <begin position="135"/>
        <end position="266"/>
    </location>
</feature>
<evidence type="ECO:0000256" key="4">
    <source>
        <dbReference type="ARBA" id="ARBA00022723"/>
    </source>
</evidence>
<dbReference type="GO" id="GO:0046872">
    <property type="term" value="F:metal ion binding"/>
    <property type="evidence" value="ECO:0007669"/>
    <property type="project" value="UniProtKB-KW"/>
</dbReference>
<protein>
    <recommendedName>
        <fullName evidence="3">[histone H3]-dimethyl-L-lysine(36) demethylase</fullName>
        <ecNumber evidence="3">1.14.11.27</ecNumber>
    </recommendedName>
    <alternativeName>
        <fullName evidence="9">[Histone-H3]-lysine-36 demethylase 1</fullName>
    </alternativeName>
</protein>
<dbReference type="InterPro" id="IPR050690">
    <property type="entry name" value="JHDM1_Histone_Demethylase"/>
</dbReference>
<evidence type="ECO:0000313" key="13">
    <source>
        <dbReference type="Proteomes" id="UP001212841"/>
    </source>
</evidence>
<dbReference type="Gene3D" id="2.60.120.650">
    <property type="entry name" value="Cupin"/>
    <property type="match status" value="1"/>
</dbReference>
<comment type="caution">
    <text evidence="12">The sequence shown here is derived from an EMBL/GenBank/DDBJ whole genome shotgun (WGS) entry which is preliminary data.</text>
</comment>
<evidence type="ECO:0000256" key="2">
    <source>
        <dbReference type="ARBA" id="ARBA00008037"/>
    </source>
</evidence>
<dbReference type="AlphaFoldDB" id="A0AAD5SF14"/>
<evidence type="ECO:0000256" key="5">
    <source>
        <dbReference type="ARBA" id="ARBA00023002"/>
    </source>
</evidence>
<keyword evidence="13" id="KW-1185">Reference proteome</keyword>
<comment type="catalytic activity">
    <reaction evidence="10">
        <text>N(6),N(6)-dimethyl-L-lysyl(36)-[histone H3] + 2 2-oxoglutarate + 2 O2 = L-lysyl(36)-[histone H3] + 2 formaldehyde + 2 succinate + 2 CO2</text>
        <dbReference type="Rhea" id="RHEA:42032"/>
        <dbReference type="Rhea" id="RHEA-COMP:9785"/>
        <dbReference type="Rhea" id="RHEA-COMP:9787"/>
        <dbReference type="ChEBI" id="CHEBI:15379"/>
        <dbReference type="ChEBI" id="CHEBI:16526"/>
        <dbReference type="ChEBI" id="CHEBI:16810"/>
        <dbReference type="ChEBI" id="CHEBI:16842"/>
        <dbReference type="ChEBI" id="CHEBI:29969"/>
        <dbReference type="ChEBI" id="CHEBI:30031"/>
        <dbReference type="ChEBI" id="CHEBI:61976"/>
        <dbReference type="EC" id="1.14.11.27"/>
    </reaction>
</comment>
<keyword evidence="5" id="KW-0560">Oxidoreductase</keyword>
<keyword evidence="8" id="KW-0804">Transcription</keyword>
<evidence type="ECO:0000259" key="11">
    <source>
        <dbReference type="PROSITE" id="PS51184"/>
    </source>
</evidence>
<evidence type="ECO:0000313" key="12">
    <source>
        <dbReference type="EMBL" id="KAJ3051871.1"/>
    </source>
</evidence>
<evidence type="ECO:0000256" key="8">
    <source>
        <dbReference type="ARBA" id="ARBA00023163"/>
    </source>
</evidence>
<dbReference type="PROSITE" id="PS51184">
    <property type="entry name" value="JMJC"/>
    <property type="match status" value="1"/>
</dbReference>
<proteinExistence type="inferred from homology"/>
<evidence type="ECO:0000256" key="9">
    <source>
        <dbReference type="ARBA" id="ARBA00031083"/>
    </source>
</evidence>
<evidence type="ECO:0000256" key="6">
    <source>
        <dbReference type="ARBA" id="ARBA00023004"/>
    </source>
</evidence>
<dbReference type="GO" id="GO:0140680">
    <property type="term" value="F:histone H3K36me/H3K36me2 demethylase activity"/>
    <property type="evidence" value="ECO:0007669"/>
    <property type="project" value="UniProtKB-EC"/>
</dbReference>
<dbReference type="EMBL" id="JADGJD010000349">
    <property type="protein sequence ID" value="KAJ3051871.1"/>
    <property type="molecule type" value="Genomic_DNA"/>
</dbReference>
<comment type="cofactor">
    <cofactor evidence="1">
        <name>Fe(2+)</name>
        <dbReference type="ChEBI" id="CHEBI:29033"/>
    </cofactor>
</comment>
<evidence type="ECO:0000256" key="10">
    <source>
        <dbReference type="ARBA" id="ARBA00047915"/>
    </source>
</evidence>
<reference evidence="12" key="1">
    <citation type="submission" date="2020-05" db="EMBL/GenBank/DDBJ databases">
        <title>Phylogenomic resolution of chytrid fungi.</title>
        <authorList>
            <person name="Stajich J.E."/>
            <person name="Amses K."/>
            <person name="Simmons R."/>
            <person name="Seto K."/>
            <person name="Myers J."/>
            <person name="Bonds A."/>
            <person name="Quandt C.A."/>
            <person name="Barry K."/>
            <person name="Liu P."/>
            <person name="Grigoriev I."/>
            <person name="Longcore J.E."/>
            <person name="James T.Y."/>
        </authorList>
    </citation>
    <scope>NUCLEOTIDE SEQUENCE</scope>
    <source>
        <strain evidence="12">JEL0318</strain>
    </source>
</reference>